<organism evidence="1">
    <name type="scientific">Oryza meridionalis</name>
    <dbReference type="NCBI Taxonomy" id="40149"/>
    <lineage>
        <taxon>Eukaryota</taxon>
        <taxon>Viridiplantae</taxon>
        <taxon>Streptophyta</taxon>
        <taxon>Embryophyta</taxon>
        <taxon>Tracheophyta</taxon>
        <taxon>Spermatophyta</taxon>
        <taxon>Magnoliopsida</taxon>
        <taxon>Liliopsida</taxon>
        <taxon>Poales</taxon>
        <taxon>Poaceae</taxon>
        <taxon>BOP clade</taxon>
        <taxon>Oryzoideae</taxon>
        <taxon>Oryzeae</taxon>
        <taxon>Oryzinae</taxon>
        <taxon>Oryza</taxon>
    </lineage>
</organism>
<accession>A0A0E0D1V9</accession>
<dbReference type="HOGENOM" id="CLU_2945645_0_0_1"/>
<evidence type="ECO:0000313" key="1">
    <source>
        <dbReference type="EnsemblPlants" id="OMERI03G18950.1"/>
    </source>
</evidence>
<keyword evidence="2" id="KW-1185">Reference proteome</keyword>
<reference evidence="1" key="1">
    <citation type="submission" date="2015-04" db="UniProtKB">
        <authorList>
            <consortium name="EnsemblPlants"/>
        </authorList>
    </citation>
    <scope>IDENTIFICATION</scope>
</reference>
<dbReference type="Proteomes" id="UP000008021">
    <property type="component" value="Chromosome 3"/>
</dbReference>
<proteinExistence type="predicted"/>
<sequence length="60" mass="6510">MGTNPRARTSIQIGVASPISSAPLPTIRRRRSQIVVEDSLPVVDDFIAATSDFFALDLCH</sequence>
<dbReference type="EnsemblPlants" id="OMERI03G18950.1">
    <property type="protein sequence ID" value="OMERI03G18950.1"/>
    <property type="gene ID" value="OMERI03G18950"/>
</dbReference>
<dbReference type="Gramene" id="OMERI03G18950.1">
    <property type="protein sequence ID" value="OMERI03G18950.1"/>
    <property type="gene ID" value="OMERI03G18950"/>
</dbReference>
<name>A0A0E0D1V9_9ORYZ</name>
<reference evidence="1" key="2">
    <citation type="submission" date="2018-05" db="EMBL/GenBank/DDBJ databases">
        <title>OmerRS3 (Oryza meridionalis Reference Sequence Version 3).</title>
        <authorList>
            <person name="Zhang J."/>
            <person name="Kudrna D."/>
            <person name="Lee S."/>
            <person name="Talag J."/>
            <person name="Welchert J."/>
            <person name="Wing R.A."/>
        </authorList>
    </citation>
    <scope>NUCLEOTIDE SEQUENCE [LARGE SCALE GENOMIC DNA]</scope>
    <source>
        <strain evidence="1">cv. OR44</strain>
    </source>
</reference>
<protein>
    <submittedName>
        <fullName evidence="1">Uncharacterized protein</fullName>
    </submittedName>
</protein>
<dbReference type="AlphaFoldDB" id="A0A0E0D1V9"/>
<evidence type="ECO:0000313" key="2">
    <source>
        <dbReference type="Proteomes" id="UP000008021"/>
    </source>
</evidence>